<evidence type="ECO:0008006" key="4">
    <source>
        <dbReference type="Google" id="ProtNLM"/>
    </source>
</evidence>
<proteinExistence type="predicted"/>
<dbReference type="RefSeq" id="WP_066153151.1">
    <property type="nucleotide sequence ID" value="NZ_CP020814.1"/>
</dbReference>
<evidence type="ECO:0000313" key="2">
    <source>
        <dbReference type="EMBL" id="ARK31609.1"/>
    </source>
</evidence>
<dbReference type="SUPFAM" id="SSF49464">
    <property type="entry name" value="Carboxypeptidase regulatory domain-like"/>
    <property type="match status" value="1"/>
</dbReference>
<sequence precursor="true">MRIKIKHLLIVVVALSMSFLTIQALVIPIWKEKQVEAAFQAGDPEAFEMMKALIDQSWTISRKLTLIERYILEPELGQRYDVYVTPTSSSWSDRGFSRGFKTEDVQSYIDEYIERGSADRIYFDYAQALKAKTIATEKSKEEAIAYIEEQKQVILSKREFVDEELLLLQPEYLRQLGKKEEALEFLEAYRAQEEKRLQHAFVYVPSEKWIVLKVKLLLEENLLSEALSAIKEWEQQRKKAATMEEDWYADESERVSQLKKQLQQMKGDIEFRTVTGYVKKEDGTPVVGAAVVMRDEEESYRSISPIGEENETKTDEQGKFTLTVLPGDYQIGIRLFFEQIDGYSWPVDQEEILRVTDQDIQYDIELRRLMNVTSPVNSEVIEGETITFQWEETDAAYYQVYTAYHFENGSMSSLVSGPITDDKWSVAITELYHSPFFVDYEISNQDVYEGGLDPAQLFDYLHPKGLFSWSVVAYDENDKELRRSNGYRLDESLTEKLPFFTVRNRSITEADQLLLDGKHQQALDAYRSLIKENNDDDLALRMAVKVLNIVRQQTKDNSPLLREEMYHYIAKLSELTEKPFYAEMMMEKAEKEGDDEAFREWMEMYEQHGGDEN</sequence>
<dbReference type="EMBL" id="CP020814">
    <property type="protein sequence ID" value="ARK31609.1"/>
    <property type="molecule type" value="Genomic_DNA"/>
</dbReference>
<reference evidence="2 3" key="1">
    <citation type="submission" date="2017-04" db="EMBL/GenBank/DDBJ databases">
        <title>Bacillus krulwichiae AM31D Genome sequencing and assembly.</title>
        <authorList>
            <person name="Krulwich T.A."/>
            <person name="Anastor L."/>
            <person name="Ehrlich R."/>
            <person name="Ehrlich G.D."/>
            <person name="Janto B."/>
        </authorList>
    </citation>
    <scope>NUCLEOTIDE SEQUENCE [LARGE SCALE GENOMIC DNA]</scope>
    <source>
        <strain evidence="2 3">AM31D</strain>
    </source>
</reference>
<dbReference type="Pfam" id="PF13620">
    <property type="entry name" value="CarboxypepD_reg"/>
    <property type="match status" value="1"/>
</dbReference>
<feature type="coiled-coil region" evidence="1">
    <location>
        <begin position="223"/>
        <end position="268"/>
    </location>
</feature>
<dbReference type="Gene3D" id="2.60.40.1120">
    <property type="entry name" value="Carboxypeptidase-like, regulatory domain"/>
    <property type="match status" value="1"/>
</dbReference>
<dbReference type="AlphaFoldDB" id="A0A1X9MDT1"/>
<dbReference type="KEGG" id="bkw:BkAM31D_18130"/>
<keyword evidence="3" id="KW-1185">Reference proteome</keyword>
<evidence type="ECO:0000256" key="1">
    <source>
        <dbReference type="SAM" id="Coils"/>
    </source>
</evidence>
<gene>
    <name evidence="2" type="ORF">BkAM31D_18130</name>
</gene>
<name>A0A1X9MDT1_9BACI</name>
<keyword evidence="1" id="KW-0175">Coiled coil</keyword>
<evidence type="ECO:0000313" key="3">
    <source>
        <dbReference type="Proteomes" id="UP000193006"/>
    </source>
</evidence>
<accession>A0A1X9MDT1</accession>
<protein>
    <recommendedName>
        <fullName evidence="4">Carboxypeptidase regulatory-like domain-containing protein</fullName>
    </recommendedName>
</protein>
<organism evidence="2 3">
    <name type="scientific">Halalkalibacter krulwichiae</name>
    <dbReference type="NCBI Taxonomy" id="199441"/>
    <lineage>
        <taxon>Bacteria</taxon>
        <taxon>Bacillati</taxon>
        <taxon>Bacillota</taxon>
        <taxon>Bacilli</taxon>
        <taxon>Bacillales</taxon>
        <taxon>Bacillaceae</taxon>
        <taxon>Halalkalibacter</taxon>
    </lineage>
</organism>
<dbReference type="InterPro" id="IPR008969">
    <property type="entry name" value="CarboxyPept-like_regulatory"/>
</dbReference>
<dbReference type="STRING" id="199441.BkAM31D_18130"/>
<dbReference type="Proteomes" id="UP000193006">
    <property type="component" value="Chromosome"/>
</dbReference>